<reference evidence="2 3" key="1">
    <citation type="submission" date="2024-05" db="EMBL/GenBank/DDBJ databases">
        <title>Culex pipiens pipiens assembly and annotation.</title>
        <authorList>
            <person name="Alout H."/>
            <person name="Durand T."/>
        </authorList>
    </citation>
    <scope>NUCLEOTIDE SEQUENCE [LARGE SCALE GENOMIC DNA]</scope>
    <source>
        <strain evidence="2">HA-2024</strain>
        <tissue evidence="2">Whole body</tissue>
    </source>
</reference>
<dbReference type="EMBL" id="JBEHCU010011609">
    <property type="protein sequence ID" value="KAL1376536.1"/>
    <property type="molecule type" value="Genomic_DNA"/>
</dbReference>
<protein>
    <submittedName>
        <fullName evidence="2">Uncharacterized protein</fullName>
    </submittedName>
</protein>
<proteinExistence type="predicted"/>
<organism evidence="2 3">
    <name type="scientific">Culex pipiens pipiens</name>
    <name type="common">Northern house mosquito</name>
    <dbReference type="NCBI Taxonomy" id="38569"/>
    <lineage>
        <taxon>Eukaryota</taxon>
        <taxon>Metazoa</taxon>
        <taxon>Ecdysozoa</taxon>
        <taxon>Arthropoda</taxon>
        <taxon>Hexapoda</taxon>
        <taxon>Insecta</taxon>
        <taxon>Pterygota</taxon>
        <taxon>Neoptera</taxon>
        <taxon>Endopterygota</taxon>
        <taxon>Diptera</taxon>
        <taxon>Nematocera</taxon>
        <taxon>Culicoidea</taxon>
        <taxon>Culicidae</taxon>
        <taxon>Culicinae</taxon>
        <taxon>Culicini</taxon>
        <taxon>Culex</taxon>
        <taxon>Culex</taxon>
    </lineage>
</organism>
<sequence>ITGTANDRHQHAEVTESTPNAIRRMSIQETPEDLARDHVAPVQPTPKMSTCEAGDTSS</sequence>
<evidence type="ECO:0000313" key="3">
    <source>
        <dbReference type="Proteomes" id="UP001562425"/>
    </source>
</evidence>
<accession>A0ABD1CJG0</accession>
<evidence type="ECO:0000313" key="2">
    <source>
        <dbReference type="EMBL" id="KAL1376536.1"/>
    </source>
</evidence>
<name>A0ABD1CJG0_CULPP</name>
<feature type="region of interest" description="Disordered" evidence="1">
    <location>
        <begin position="1"/>
        <end position="58"/>
    </location>
</feature>
<gene>
    <name evidence="2" type="ORF">pipiens_016848</name>
</gene>
<comment type="caution">
    <text evidence="2">The sequence shown here is derived from an EMBL/GenBank/DDBJ whole genome shotgun (WGS) entry which is preliminary data.</text>
</comment>
<keyword evidence="3" id="KW-1185">Reference proteome</keyword>
<feature type="non-terminal residue" evidence="2">
    <location>
        <position position="1"/>
    </location>
</feature>
<feature type="compositionally biased region" description="Basic and acidic residues" evidence="1">
    <location>
        <begin position="1"/>
        <end position="14"/>
    </location>
</feature>
<evidence type="ECO:0000256" key="1">
    <source>
        <dbReference type="SAM" id="MobiDB-lite"/>
    </source>
</evidence>
<dbReference type="AlphaFoldDB" id="A0ABD1CJG0"/>
<dbReference type="Proteomes" id="UP001562425">
    <property type="component" value="Unassembled WGS sequence"/>
</dbReference>